<dbReference type="Gene3D" id="1.20.1250.20">
    <property type="entry name" value="MFS general substrate transporter like domains"/>
    <property type="match status" value="1"/>
</dbReference>
<evidence type="ECO:0000256" key="8">
    <source>
        <dbReference type="SAM" id="Phobius"/>
    </source>
</evidence>
<reference evidence="10 11" key="1">
    <citation type="submission" date="2019-03" db="EMBL/GenBank/DDBJ databases">
        <title>Genomic Encyclopedia of Type Strains, Phase IV (KMG-IV): sequencing the most valuable type-strain genomes for metagenomic binning, comparative biology and taxonomic classification.</title>
        <authorList>
            <person name="Goeker M."/>
        </authorList>
    </citation>
    <scope>NUCLEOTIDE SEQUENCE [LARGE SCALE GENOMIC DNA]</scope>
    <source>
        <strain evidence="10 11">DSM 45361</strain>
    </source>
</reference>
<dbReference type="PRINTS" id="PR01036">
    <property type="entry name" value="TCRTETB"/>
</dbReference>
<evidence type="ECO:0000256" key="4">
    <source>
        <dbReference type="ARBA" id="ARBA00022475"/>
    </source>
</evidence>
<dbReference type="AlphaFoldDB" id="A0A4R6S277"/>
<feature type="domain" description="Major facilitator superfamily (MFS) profile" evidence="9">
    <location>
        <begin position="8"/>
        <end position="513"/>
    </location>
</feature>
<dbReference type="SUPFAM" id="SSF103473">
    <property type="entry name" value="MFS general substrate transporter"/>
    <property type="match status" value="1"/>
</dbReference>
<keyword evidence="11" id="KW-1185">Reference proteome</keyword>
<dbReference type="CDD" id="cd17321">
    <property type="entry name" value="MFS_MMR_MDR_like"/>
    <property type="match status" value="1"/>
</dbReference>
<gene>
    <name evidence="10" type="ORF">EV186_10645</name>
</gene>
<comment type="subcellular location">
    <subcellularLocation>
        <location evidence="1">Cell membrane</location>
        <topology evidence="1">Multi-pass membrane protein</topology>
    </subcellularLocation>
</comment>
<name>A0A4R6S277_LABRH</name>
<feature type="transmembrane region" description="Helical" evidence="8">
    <location>
        <begin position="74"/>
        <end position="94"/>
    </location>
</feature>
<dbReference type="EMBL" id="SNXZ01000006">
    <property type="protein sequence ID" value="TDP93651.1"/>
    <property type="molecule type" value="Genomic_DNA"/>
</dbReference>
<feature type="transmembrane region" description="Helical" evidence="8">
    <location>
        <begin position="332"/>
        <end position="350"/>
    </location>
</feature>
<feature type="transmembrane region" description="Helical" evidence="8">
    <location>
        <begin position="267"/>
        <end position="291"/>
    </location>
</feature>
<evidence type="ECO:0000256" key="1">
    <source>
        <dbReference type="ARBA" id="ARBA00004651"/>
    </source>
</evidence>
<evidence type="ECO:0000256" key="6">
    <source>
        <dbReference type="ARBA" id="ARBA00022989"/>
    </source>
</evidence>
<accession>A0A4R6S277</accession>
<keyword evidence="7 8" id="KW-0472">Membrane</keyword>
<dbReference type="OrthoDB" id="7375466at2"/>
<evidence type="ECO:0000256" key="2">
    <source>
        <dbReference type="ARBA" id="ARBA00008537"/>
    </source>
</evidence>
<feature type="transmembrane region" description="Helical" evidence="8">
    <location>
        <begin position="356"/>
        <end position="378"/>
    </location>
</feature>
<proteinExistence type="inferred from homology"/>
<dbReference type="InterPro" id="IPR004638">
    <property type="entry name" value="EmrB-like"/>
</dbReference>
<feature type="transmembrane region" description="Helical" evidence="8">
    <location>
        <begin position="162"/>
        <end position="183"/>
    </location>
</feature>
<dbReference type="InterPro" id="IPR036259">
    <property type="entry name" value="MFS_trans_sf"/>
</dbReference>
<dbReference type="NCBIfam" id="TIGR00711">
    <property type="entry name" value="efflux_EmrB"/>
    <property type="match status" value="1"/>
</dbReference>
<feature type="transmembrane region" description="Helical" evidence="8">
    <location>
        <begin position="303"/>
        <end position="320"/>
    </location>
</feature>
<feature type="transmembrane region" description="Helical" evidence="8">
    <location>
        <begin position="45"/>
        <end position="62"/>
    </location>
</feature>
<evidence type="ECO:0000313" key="10">
    <source>
        <dbReference type="EMBL" id="TDP93651.1"/>
    </source>
</evidence>
<dbReference type="FunFam" id="1.20.1720.10:FF:000021">
    <property type="entry name" value="Drug resistance transporter, EmrB/QacA subfamily"/>
    <property type="match status" value="1"/>
</dbReference>
<evidence type="ECO:0000256" key="5">
    <source>
        <dbReference type="ARBA" id="ARBA00022692"/>
    </source>
</evidence>
<evidence type="ECO:0000313" key="11">
    <source>
        <dbReference type="Proteomes" id="UP000295444"/>
    </source>
</evidence>
<sequence>MTTRPWAALSALCIGFFMIMLDTTIVSVAIPRLLTDLPASINEVVWVNSVYLLTYAVPLLLTGRLGDRFGPKRVFLAGLVVFTLASLWCGLSGSPEMLITARAVQGLGAAMMTPQTMAFITNLFKPSERGAPMGMWGAVAGVATLLGPLLGGVLVQGVGWEWIFIVNVPIGVVAIILTVWLVPDWQPKNSHRFDVPGILLCCLGLFALVFGIQNGQQYDWGTIAGPLSIPVMIAIGVLLLVAFVWWQARNRNEPLLPLTLFRSRTFSFANLANLMLGFTITGMFLPLVIWIQAVRGYSPIESGLLTAPMSLLSGFVAPFAGRLSDRINPKHVVVVGLGALAVGLAIIAIQTQPDTAPWALIPAFLVCGFGIGCVFSPLSNAATSALEPRFIGAGSGIFNTSRQVGGVLGSASIGVLLQARLAVELHNAAQLHASALPANERAGFVEQMTESAGHATEFGSSAPKGGMAPELAKAALDTFHDGFTSAAKATLVLPIVTLVIGAVFAAGMGKQKATPAAPKPETAPTPA</sequence>
<dbReference type="RefSeq" id="WP_133852680.1">
    <property type="nucleotide sequence ID" value="NZ_SNXZ01000006.1"/>
</dbReference>
<dbReference type="PANTHER" id="PTHR42718">
    <property type="entry name" value="MAJOR FACILITATOR SUPERFAMILY MULTIDRUG TRANSPORTER MFSC"/>
    <property type="match status" value="1"/>
</dbReference>
<dbReference type="Gene3D" id="1.20.1720.10">
    <property type="entry name" value="Multidrug resistance protein D"/>
    <property type="match status" value="1"/>
</dbReference>
<dbReference type="GO" id="GO:0022857">
    <property type="term" value="F:transmembrane transporter activity"/>
    <property type="evidence" value="ECO:0007669"/>
    <property type="project" value="InterPro"/>
</dbReference>
<feature type="transmembrane region" description="Helical" evidence="8">
    <location>
        <begin position="7"/>
        <end position="30"/>
    </location>
</feature>
<organism evidence="10 11">
    <name type="scientific">Labedaea rhizosphaerae</name>
    <dbReference type="NCBI Taxonomy" id="598644"/>
    <lineage>
        <taxon>Bacteria</taxon>
        <taxon>Bacillati</taxon>
        <taxon>Actinomycetota</taxon>
        <taxon>Actinomycetes</taxon>
        <taxon>Pseudonocardiales</taxon>
        <taxon>Pseudonocardiaceae</taxon>
        <taxon>Labedaea</taxon>
    </lineage>
</organism>
<feature type="transmembrane region" description="Helical" evidence="8">
    <location>
        <begin position="136"/>
        <end position="156"/>
    </location>
</feature>
<dbReference type="InterPro" id="IPR011701">
    <property type="entry name" value="MFS"/>
</dbReference>
<feature type="transmembrane region" description="Helical" evidence="8">
    <location>
        <begin position="195"/>
        <end position="215"/>
    </location>
</feature>
<dbReference type="InterPro" id="IPR020846">
    <property type="entry name" value="MFS_dom"/>
</dbReference>
<dbReference type="Pfam" id="PF07690">
    <property type="entry name" value="MFS_1"/>
    <property type="match status" value="1"/>
</dbReference>
<keyword evidence="6 8" id="KW-1133">Transmembrane helix</keyword>
<evidence type="ECO:0000259" key="9">
    <source>
        <dbReference type="PROSITE" id="PS50850"/>
    </source>
</evidence>
<comment type="similarity">
    <text evidence="2">Belongs to the major facilitator superfamily. EmrB family.</text>
</comment>
<dbReference type="Proteomes" id="UP000295444">
    <property type="component" value="Unassembled WGS sequence"/>
</dbReference>
<protein>
    <submittedName>
        <fullName evidence="10">EmrB/QacA subfamily drug resistance transporter</fullName>
    </submittedName>
</protein>
<feature type="transmembrane region" description="Helical" evidence="8">
    <location>
        <begin position="227"/>
        <end position="246"/>
    </location>
</feature>
<dbReference type="GO" id="GO:0005886">
    <property type="term" value="C:plasma membrane"/>
    <property type="evidence" value="ECO:0007669"/>
    <property type="project" value="UniProtKB-SubCell"/>
</dbReference>
<evidence type="ECO:0000256" key="7">
    <source>
        <dbReference type="ARBA" id="ARBA00023136"/>
    </source>
</evidence>
<evidence type="ECO:0000256" key="3">
    <source>
        <dbReference type="ARBA" id="ARBA00022448"/>
    </source>
</evidence>
<keyword evidence="5 8" id="KW-0812">Transmembrane</keyword>
<dbReference type="PROSITE" id="PS50850">
    <property type="entry name" value="MFS"/>
    <property type="match status" value="1"/>
</dbReference>
<dbReference type="PANTHER" id="PTHR42718:SF42">
    <property type="entry name" value="EXPORT PROTEIN"/>
    <property type="match status" value="1"/>
</dbReference>
<feature type="transmembrane region" description="Helical" evidence="8">
    <location>
        <begin position="489"/>
        <end position="509"/>
    </location>
</feature>
<keyword evidence="3" id="KW-0813">Transport</keyword>
<feature type="transmembrane region" description="Helical" evidence="8">
    <location>
        <begin position="106"/>
        <end position="124"/>
    </location>
</feature>
<comment type="caution">
    <text evidence="10">The sequence shown here is derived from an EMBL/GenBank/DDBJ whole genome shotgun (WGS) entry which is preliminary data.</text>
</comment>
<keyword evidence="4" id="KW-1003">Cell membrane</keyword>